<organism evidence="1 2">
    <name type="scientific">Flintibacter hominis</name>
    <dbReference type="NCBI Taxonomy" id="2763048"/>
    <lineage>
        <taxon>Bacteria</taxon>
        <taxon>Bacillati</taxon>
        <taxon>Bacillota</taxon>
        <taxon>Clostridia</taxon>
        <taxon>Eubacteriales</taxon>
        <taxon>Flintibacter</taxon>
    </lineage>
</organism>
<proteinExistence type="predicted"/>
<gene>
    <name evidence="1" type="ORF">H8S11_07485</name>
</gene>
<evidence type="ECO:0000313" key="1">
    <source>
        <dbReference type="EMBL" id="MBC5722652.1"/>
    </source>
</evidence>
<reference evidence="1" key="1">
    <citation type="submission" date="2020-08" db="EMBL/GenBank/DDBJ databases">
        <title>Genome public.</title>
        <authorList>
            <person name="Liu C."/>
            <person name="Sun Q."/>
        </authorList>
    </citation>
    <scope>NUCLEOTIDE SEQUENCE</scope>
    <source>
        <strain evidence="1">NSJ-23</strain>
    </source>
</reference>
<evidence type="ECO:0000313" key="2">
    <source>
        <dbReference type="Proteomes" id="UP000628736"/>
    </source>
</evidence>
<dbReference type="AlphaFoldDB" id="A0A8J6J920"/>
<keyword evidence="2" id="KW-1185">Reference proteome</keyword>
<accession>A0A8J6J920</accession>
<dbReference type="RefSeq" id="WP_147570688.1">
    <property type="nucleotide sequence ID" value="NZ_JACOPO010000004.1"/>
</dbReference>
<comment type="caution">
    <text evidence="1">The sequence shown here is derived from an EMBL/GenBank/DDBJ whole genome shotgun (WGS) entry which is preliminary data.</text>
</comment>
<protein>
    <submittedName>
        <fullName evidence="1">Uncharacterized protein</fullName>
    </submittedName>
</protein>
<name>A0A8J6J920_9FIRM</name>
<dbReference type="Proteomes" id="UP000628736">
    <property type="component" value="Unassembled WGS sequence"/>
</dbReference>
<dbReference type="EMBL" id="JACOPO010000004">
    <property type="protein sequence ID" value="MBC5722652.1"/>
    <property type="molecule type" value="Genomic_DNA"/>
</dbReference>
<sequence>MECFQVIESGEGIEGRILRALSRRGGMTERYAALEHPALLVVSPQAAAEGAELPGACRTILLPGDAGRMLEGLRAASAVSYGSSPRDSLTISSREGDRLWAALQRELVTLGGQVVERQEFPLPLGPDGRAMSDLAVAGALLLLGVPPEELEGEDRGERL</sequence>